<dbReference type="InterPro" id="IPR035985">
    <property type="entry name" value="Ubiquitin-activating_enz"/>
</dbReference>
<dbReference type="Proteomes" id="UP001592528">
    <property type="component" value="Unassembled WGS sequence"/>
</dbReference>
<dbReference type="Gene3D" id="3.40.50.720">
    <property type="entry name" value="NAD(P)-binding Rossmann-like Domain"/>
    <property type="match status" value="1"/>
</dbReference>
<dbReference type="EMBL" id="JBHEZZ010000001">
    <property type="protein sequence ID" value="MFC1399791.1"/>
    <property type="molecule type" value="Genomic_DNA"/>
</dbReference>
<proteinExistence type="predicted"/>
<dbReference type="InterPro" id="IPR000594">
    <property type="entry name" value="ThiF_NAD_FAD-bd"/>
</dbReference>
<feature type="domain" description="THIF-type NAD/FAD binding fold" evidence="1">
    <location>
        <begin position="110"/>
        <end position="367"/>
    </location>
</feature>
<protein>
    <submittedName>
        <fullName evidence="2">ThiF family adenylyltransferase</fullName>
    </submittedName>
</protein>
<dbReference type="Pfam" id="PF00899">
    <property type="entry name" value="ThiF"/>
    <property type="match status" value="1"/>
</dbReference>
<comment type="caution">
    <text evidence="2">The sequence shown here is derived from an EMBL/GenBank/DDBJ whole genome shotgun (WGS) entry which is preliminary data.</text>
</comment>
<evidence type="ECO:0000313" key="3">
    <source>
        <dbReference type="Proteomes" id="UP001592528"/>
    </source>
</evidence>
<keyword evidence="2" id="KW-0548">Nucleotidyltransferase</keyword>
<dbReference type="CDD" id="cd00757">
    <property type="entry name" value="ThiF_MoeB_HesA_family"/>
    <property type="match status" value="1"/>
</dbReference>
<evidence type="ECO:0000259" key="1">
    <source>
        <dbReference type="Pfam" id="PF00899"/>
    </source>
</evidence>
<sequence>MDEVDILSWRPRLRDSLVVEQDGGELSFISTSDRRVQRFSASETVFRMIPLLDGRHTVSELLACLCADSEELAHDVCSALVTLREERLLSKVAGSVDANATVTPDHLSRYDRQIRLFQDFCDSDLLDYEEGLAAQRRLTSARVLVCGIGGLGSVVASSLAASGVGTVILCDDDVVEESNLTRQLMYSVDDIGSGKADALAARLSRINPYVSVVPEKRKVEFASDITDLVAAADLVISCADQPSVTEMAEIMTEACWPRTPHIIGGGYSYHVGIVGLLVIPGVTACWHCLRTEVAHEHGRDRAVPLIPKSRHAGILGAQSGIIGNMISWEAIRFLIGMGTAICNRWLELNYGPMSFSERIVPRRPDCPWCA</sequence>
<accession>A0ABV6UEB2</accession>
<dbReference type="InterPro" id="IPR045886">
    <property type="entry name" value="ThiF/MoeB/HesA"/>
</dbReference>
<dbReference type="PANTHER" id="PTHR10953">
    <property type="entry name" value="UBIQUITIN-ACTIVATING ENZYME E1"/>
    <property type="match status" value="1"/>
</dbReference>
<dbReference type="SUPFAM" id="SSF69572">
    <property type="entry name" value="Activating enzymes of the ubiquitin-like proteins"/>
    <property type="match status" value="1"/>
</dbReference>
<organism evidence="2 3">
    <name type="scientific">Streptacidiphilus cavernicola</name>
    <dbReference type="NCBI Taxonomy" id="3342716"/>
    <lineage>
        <taxon>Bacteria</taxon>
        <taxon>Bacillati</taxon>
        <taxon>Actinomycetota</taxon>
        <taxon>Actinomycetes</taxon>
        <taxon>Kitasatosporales</taxon>
        <taxon>Streptomycetaceae</taxon>
        <taxon>Streptacidiphilus</taxon>
    </lineage>
</organism>
<evidence type="ECO:0000313" key="2">
    <source>
        <dbReference type="EMBL" id="MFC1399791.1"/>
    </source>
</evidence>
<reference evidence="2 3" key="1">
    <citation type="submission" date="2024-09" db="EMBL/GenBank/DDBJ databases">
        <authorList>
            <person name="Lee S.D."/>
        </authorList>
    </citation>
    <scope>NUCLEOTIDE SEQUENCE [LARGE SCALE GENOMIC DNA]</scope>
    <source>
        <strain evidence="2 3">N1-5</strain>
    </source>
</reference>
<gene>
    <name evidence="2" type="ORF">ACEZDJ_00595</name>
</gene>
<name>A0ABV6UEB2_9ACTN</name>
<dbReference type="RefSeq" id="WP_051726088.1">
    <property type="nucleotide sequence ID" value="NZ_JBHEZZ010000001.1"/>
</dbReference>
<keyword evidence="2" id="KW-0808">Transferase</keyword>
<dbReference type="PANTHER" id="PTHR10953:SF102">
    <property type="entry name" value="ADENYLYLTRANSFERASE AND SULFURTRANSFERASE MOCS3"/>
    <property type="match status" value="1"/>
</dbReference>
<keyword evidence="3" id="KW-1185">Reference proteome</keyword>
<dbReference type="GO" id="GO:0016779">
    <property type="term" value="F:nucleotidyltransferase activity"/>
    <property type="evidence" value="ECO:0007669"/>
    <property type="project" value="UniProtKB-KW"/>
</dbReference>